<feature type="domain" description="RNA polymerase sigma-70 region 2" evidence="1">
    <location>
        <begin position="18"/>
        <end position="81"/>
    </location>
</feature>
<name>A0ABT8S3E0_9BURK</name>
<dbReference type="InterPro" id="IPR046531">
    <property type="entry name" value="DUF6596"/>
</dbReference>
<feature type="domain" description="DUF6596" evidence="2">
    <location>
        <begin position="185"/>
        <end position="286"/>
    </location>
</feature>
<comment type="caution">
    <text evidence="3">The sequence shown here is derived from an EMBL/GenBank/DDBJ whole genome shotgun (WGS) entry which is preliminary data.</text>
</comment>
<organism evidence="3 4">
    <name type="scientific">Variovorax ginsengisoli</name>
    <dbReference type="NCBI Taxonomy" id="363844"/>
    <lineage>
        <taxon>Bacteria</taxon>
        <taxon>Pseudomonadati</taxon>
        <taxon>Pseudomonadota</taxon>
        <taxon>Betaproteobacteria</taxon>
        <taxon>Burkholderiales</taxon>
        <taxon>Comamonadaceae</taxon>
        <taxon>Variovorax</taxon>
    </lineage>
</organism>
<reference evidence="3" key="1">
    <citation type="submission" date="2023-06" db="EMBL/GenBank/DDBJ databases">
        <authorList>
            <person name="Jiang Y."/>
            <person name="Liu Q."/>
        </authorList>
    </citation>
    <scope>NUCLEOTIDE SEQUENCE</scope>
    <source>
        <strain evidence="3">CGMCC 1.12090</strain>
    </source>
</reference>
<protein>
    <submittedName>
        <fullName evidence="3">Sigma factor</fullName>
    </submittedName>
</protein>
<proteinExistence type="predicted"/>
<dbReference type="InterPro" id="IPR007627">
    <property type="entry name" value="RNA_pol_sigma70_r2"/>
</dbReference>
<evidence type="ECO:0000313" key="4">
    <source>
        <dbReference type="Proteomes" id="UP001169027"/>
    </source>
</evidence>
<evidence type="ECO:0000259" key="2">
    <source>
        <dbReference type="Pfam" id="PF20239"/>
    </source>
</evidence>
<accession>A0ABT8S3E0</accession>
<dbReference type="PANTHER" id="PTHR47756">
    <property type="entry name" value="BLL6612 PROTEIN-RELATED"/>
    <property type="match status" value="1"/>
</dbReference>
<dbReference type="EMBL" id="JAUKVY010000007">
    <property type="protein sequence ID" value="MDO1533013.1"/>
    <property type="molecule type" value="Genomic_DNA"/>
</dbReference>
<evidence type="ECO:0000313" key="3">
    <source>
        <dbReference type="EMBL" id="MDO1533013.1"/>
    </source>
</evidence>
<dbReference type="SUPFAM" id="SSF88946">
    <property type="entry name" value="Sigma2 domain of RNA polymerase sigma factors"/>
    <property type="match status" value="1"/>
</dbReference>
<dbReference type="PANTHER" id="PTHR47756:SF2">
    <property type="entry name" value="BLL6612 PROTEIN"/>
    <property type="match status" value="1"/>
</dbReference>
<dbReference type="InterPro" id="IPR013325">
    <property type="entry name" value="RNA_pol_sigma_r2"/>
</dbReference>
<gene>
    <name evidence="3" type="ORF">Q2T77_12000</name>
</gene>
<dbReference type="Gene3D" id="1.10.1740.10">
    <property type="match status" value="1"/>
</dbReference>
<dbReference type="Pfam" id="PF04542">
    <property type="entry name" value="Sigma70_r2"/>
    <property type="match status" value="1"/>
</dbReference>
<dbReference type="Proteomes" id="UP001169027">
    <property type="component" value="Unassembled WGS sequence"/>
</dbReference>
<evidence type="ECO:0000259" key="1">
    <source>
        <dbReference type="Pfam" id="PF04542"/>
    </source>
</evidence>
<dbReference type="Pfam" id="PF20239">
    <property type="entry name" value="DUF6596"/>
    <property type="match status" value="1"/>
</dbReference>
<dbReference type="RefSeq" id="WP_301808556.1">
    <property type="nucleotide sequence ID" value="NZ_JAUJZH010000007.1"/>
</dbReference>
<sequence length="413" mass="43756">MTDDPLHAARVAAEGAARRSYGRLVAILSARTRDIAASEDALADAFARALERWPVDGVPAQPEAWLLQVARHRTLDAWRHSRVQDGAAQTLLLLADEVGDDPASGCAVPDERLRLFFVCAHPAIDAAARAPLMLQTVLGLDAVRMAGAFLSAPATLGQRLVRAKARVRTAGIPFEFPRAPDLPQRLQDVLDGIYAAYGTGWDDVDGADASQRGLTAEAIELGRILCGLMPAEAEPLGLLALMLFCESRAAARRSAGGDYVPLDAQDVGRWNLPLRDQAEQALRQAAALGAFGPYQIEAAIQSAHCARRLGAQVPPDALVALYDGLLALRPNTGARVSRACAVAEARGPAAGLRELDAMPAAEIASYQPFWAARAHLLGRDGQAAEARLAYARAAGLSASPAVRAWLGVASERL</sequence>
<keyword evidence="4" id="KW-1185">Reference proteome</keyword>